<reference evidence="1" key="1">
    <citation type="submission" date="2023-07" db="EMBL/GenBank/DDBJ databases">
        <title>Black Yeasts Isolated from many extreme environments.</title>
        <authorList>
            <person name="Coleine C."/>
            <person name="Stajich J.E."/>
            <person name="Selbmann L."/>
        </authorList>
    </citation>
    <scope>NUCLEOTIDE SEQUENCE</scope>
    <source>
        <strain evidence="1">CCFEE 5714</strain>
    </source>
</reference>
<keyword evidence="2" id="KW-1185">Reference proteome</keyword>
<gene>
    <name evidence="1" type="ORF">LTR37_013067</name>
</gene>
<comment type="caution">
    <text evidence="1">The sequence shown here is derived from an EMBL/GenBank/DDBJ whole genome shotgun (WGS) entry which is preliminary data.</text>
</comment>
<organism evidence="1 2">
    <name type="scientific">Vermiconidia calcicola</name>
    <dbReference type="NCBI Taxonomy" id="1690605"/>
    <lineage>
        <taxon>Eukaryota</taxon>
        <taxon>Fungi</taxon>
        <taxon>Dikarya</taxon>
        <taxon>Ascomycota</taxon>
        <taxon>Pezizomycotina</taxon>
        <taxon>Dothideomycetes</taxon>
        <taxon>Dothideomycetidae</taxon>
        <taxon>Mycosphaerellales</taxon>
        <taxon>Extremaceae</taxon>
        <taxon>Vermiconidia</taxon>
    </lineage>
</organism>
<accession>A0ACC3N0E3</accession>
<protein>
    <submittedName>
        <fullName evidence="1">Uncharacterized protein</fullName>
    </submittedName>
</protein>
<dbReference type="Proteomes" id="UP001281147">
    <property type="component" value="Unassembled WGS sequence"/>
</dbReference>
<evidence type="ECO:0000313" key="2">
    <source>
        <dbReference type="Proteomes" id="UP001281147"/>
    </source>
</evidence>
<evidence type="ECO:0000313" key="1">
    <source>
        <dbReference type="EMBL" id="KAK3705914.1"/>
    </source>
</evidence>
<dbReference type="EMBL" id="JAUTXU010000125">
    <property type="protein sequence ID" value="KAK3705914.1"/>
    <property type="molecule type" value="Genomic_DNA"/>
</dbReference>
<proteinExistence type="predicted"/>
<sequence>MASQHRETSSSFTIKKINKSTFVIREEDAYKEHPLIYVKNHPKVPLIILGDTGCDEASSGHHVADASSIICDVRIANILPSNQCQFLKENIGLTTLQDRYVHLRDYIENYPVEDNGNAPLNPSGHRQYYIICTHCHYDHIGGISQFLEGGTTEIIASSAGKDFIESDLETHGQFKYIDIPAPYYNVTCWANSFERLKWPLWHESEPRPFQTDLGISIIHTPGHTPDSIAWYDHAEMHLSCGDSFYEEGEDGMPIIFPPEGNLIEWVFAMQKLLVFVRSKNARAAKAAEESSKGDWVEVAKRVKVSCGHQNAAEDGEEMLAALEKFSARVYRGDVPVVKKELWRGDACYTWRDEEDETKMSLKAPARLMDDARRFFNIDVR</sequence>
<name>A0ACC3N0E3_9PEZI</name>